<evidence type="ECO:0000313" key="9">
    <source>
        <dbReference type="Proteomes" id="UP000663760"/>
    </source>
</evidence>
<dbReference type="GO" id="GO:0016020">
    <property type="term" value="C:membrane"/>
    <property type="evidence" value="ECO:0007669"/>
    <property type="project" value="UniProtKB-SubCell"/>
</dbReference>
<evidence type="ECO:0000256" key="1">
    <source>
        <dbReference type="ARBA" id="ARBA00004141"/>
    </source>
</evidence>
<name>A0A7I8KJD3_SPIIN</name>
<protein>
    <recommendedName>
        <fullName evidence="7">ABC-2 type transporter transmembrane domain-containing protein</fullName>
    </recommendedName>
</protein>
<keyword evidence="4 6" id="KW-1133">Transmembrane helix</keyword>
<evidence type="ECO:0000256" key="2">
    <source>
        <dbReference type="ARBA" id="ARBA00022448"/>
    </source>
</evidence>
<dbReference type="InterPro" id="IPR013525">
    <property type="entry name" value="ABC2_TM"/>
</dbReference>
<dbReference type="InterPro" id="IPR050352">
    <property type="entry name" value="ABCG_transporters"/>
</dbReference>
<keyword evidence="5 6" id="KW-0472">Membrane</keyword>
<comment type="subcellular location">
    <subcellularLocation>
        <location evidence="1">Membrane</location>
        <topology evidence="1">Multi-pass membrane protein</topology>
    </subcellularLocation>
</comment>
<reference evidence="8" key="1">
    <citation type="submission" date="2020-02" db="EMBL/GenBank/DDBJ databases">
        <authorList>
            <person name="Scholz U."/>
            <person name="Mascher M."/>
            <person name="Fiebig A."/>
        </authorList>
    </citation>
    <scope>NUCLEOTIDE SEQUENCE</scope>
</reference>
<dbReference type="PANTHER" id="PTHR48041">
    <property type="entry name" value="ABC TRANSPORTER G FAMILY MEMBER 28"/>
    <property type="match status" value="1"/>
</dbReference>
<proteinExistence type="predicted"/>
<keyword evidence="9" id="KW-1185">Reference proteome</keyword>
<dbReference type="OrthoDB" id="66620at2759"/>
<dbReference type="GO" id="GO:0140359">
    <property type="term" value="F:ABC-type transporter activity"/>
    <property type="evidence" value="ECO:0007669"/>
    <property type="project" value="InterPro"/>
</dbReference>
<feature type="transmembrane region" description="Helical" evidence="6">
    <location>
        <begin position="207"/>
        <end position="235"/>
    </location>
</feature>
<feature type="transmembrane region" description="Helical" evidence="6">
    <location>
        <begin position="277"/>
        <end position="294"/>
    </location>
</feature>
<keyword evidence="3 6" id="KW-0812">Transmembrane</keyword>
<feature type="transmembrane region" description="Helical" evidence="6">
    <location>
        <begin position="247"/>
        <end position="270"/>
    </location>
</feature>
<accession>A0A7I8KJD3</accession>
<evidence type="ECO:0000256" key="3">
    <source>
        <dbReference type="ARBA" id="ARBA00022692"/>
    </source>
</evidence>
<keyword evidence="2" id="KW-0813">Transport</keyword>
<evidence type="ECO:0000259" key="7">
    <source>
        <dbReference type="Pfam" id="PF01061"/>
    </source>
</evidence>
<feature type="transmembrane region" description="Helical" evidence="6">
    <location>
        <begin position="165"/>
        <end position="187"/>
    </location>
</feature>
<dbReference type="Pfam" id="PF01061">
    <property type="entry name" value="ABC2_membrane"/>
    <property type="match status" value="1"/>
</dbReference>
<evidence type="ECO:0000256" key="4">
    <source>
        <dbReference type="ARBA" id="ARBA00022989"/>
    </source>
</evidence>
<dbReference type="Proteomes" id="UP000663760">
    <property type="component" value="Chromosome 6"/>
</dbReference>
<gene>
    <name evidence="8" type="ORF">SI8410_06008564</name>
</gene>
<sequence>MTTLQLHRVGVEPGSHAEHEGLFFSPLKPMSPSCCIKWVTSDCARCIDKSSASFRSLNSLGGSRMTVERTIDASYSALLFFENKHCTLCEATAPRHLQLAIQLKKDWTMTCAEQFVILSKRTFRERCSDYLDKLRLLQAIGVAVLLGLLWWKSKIETEAQLRDQIGLMFYICIFWTSASLFGAVYVFPYEKSYLVKERKADMYRLSVYYVCSTLCDMVAHVFYPTIFMVIIYFMADFKRTVPCFFSMLASVLLIVITSQGAGELFGAAILSIKRAGLMASLVLMLFILTGGYYVQVIPSSPPPNQLFPESKRALRWRFFCFPFTQHIPIFMRWLKYVSFMHFGFRLMLKAQYSGDEPYECGGPGGCRRLQSSPSFDTVNLAGGVEEVWILLAMALAYRLLAFFCLRRRISAAPC</sequence>
<feature type="transmembrane region" description="Helical" evidence="6">
    <location>
        <begin position="387"/>
        <end position="405"/>
    </location>
</feature>
<dbReference type="AlphaFoldDB" id="A0A7I8KJD3"/>
<dbReference type="EMBL" id="LR746269">
    <property type="protein sequence ID" value="CAA7397899.1"/>
    <property type="molecule type" value="Genomic_DNA"/>
</dbReference>
<feature type="domain" description="ABC-2 type transporter transmembrane" evidence="7">
    <location>
        <begin position="113"/>
        <end position="295"/>
    </location>
</feature>
<evidence type="ECO:0000313" key="8">
    <source>
        <dbReference type="EMBL" id="CAA7397899.1"/>
    </source>
</evidence>
<evidence type="ECO:0000256" key="5">
    <source>
        <dbReference type="ARBA" id="ARBA00023136"/>
    </source>
</evidence>
<dbReference type="PANTHER" id="PTHR48041:SF135">
    <property type="entry name" value="ABC TRANSPORTER G FAMILY MEMBER 26"/>
    <property type="match status" value="1"/>
</dbReference>
<organism evidence="8 9">
    <name type="scientific">Spirodela intermedia</name>
    <name type="common">Intermediate duckweed</name>
    <dbReference type="NCBI Taxonomy" id="51605"/>
    <lineage>
        <taxon>Eukaryota</taxon>
        <taxon>Viridiplantae</taxon>
        <taxon>Streptophyta</taxon>
        <taxon>Embryophyta</taxon>
        <taxon>Tracheophyta</taxon>
        <taxon>Spermatophyta</taxon>
        <taxon>Magnoliopsida</taxon>
        <taxon>Liliopsida</taxon>
        <taxon>Araceae</taxon>
        <taxon>Lemnoideae</taxon>
        <taxon>Spirodela</taxon>
    </lineage>
</organism>
<evidence type="ECO:0000256" key="6">
    <source>
        <dbReference type="SAM" id="Phobius"/>
    </source>
</evidence>
<feature type="transmembrane region" description="Helical" evidence="6">
    <location>
        <begin position="134"/>
        <end position="153"/>
    </location>
</feature>